<organism evidence="2 3">
    <name type="scientific">Frondihabitans peucedani</name>
    <dbReference type="NCBI Taxonomy" id="598626"/>
    <lineage>
        <taxon>Bacteria</taxon>
        <taxon>Bacillati</taxon>
        <taxon>Actinomycetota</taxon>
        <taxon>Actinomycetes</taxon>
        <taxon>Micrococcales</taxon>
        <taxon>Microbacteriaceae</taxon>
        <taxon>Frondihabitans</taxon>
    </lineage>
</organism>
<reference evidence="3" key="1">
    <citation type="journal article" date="2019" name="Int. J. Syst. Evol. Microbiol.">
        <title>The Global Catalogue of Microorganisms (GCM) 10K type strain sequencing project: providing services to taxonomists for standard genome sequencing and annotation.</title>
        <authorList>
            <consortium name="The Broad Institute Genomics Platform"/>
            <consortium name="The Broad Institute Genome Sequencing Center for Infectious Disease"/>
            <person name="Wu L."/>
            <person name="Ma J."/>
        </authorList>
    </citation>
    <scope>NUCLEOTIDE SEQUENCE [LARGE SCALE GENOMIC DNA]</scope>
    <source>
        <strain evidence="3">JCM 17442</strain>
    </source>
</reference>
<evidence type="ECO:0000256" key="1">
    <source>
        <dbReference type="SAM" id="Phobius"/>
    </source>
</evidence>
<gene>
    <name evidence="2" type="ORF">GCM10022256_06830</name>
</gene>
<name>A0ABP8DYT8_9MICO</name>
<keyword evidence="1" id="KW-1133">Transmembrane helix</keyword>
<feature type="transmembrane region" description="Helical" evidence="1">
    <location>
        <begin position="20"/>
        <end position="42"/>
    </location>
</feature>
<accession>A0ABP8DYT8</accession>
<sequence>MDDLFQPNHTAKRRRGSTIFMTVLIVLVVLFAVLAVVAELVARNYAEGRAEKEIDSSLPSGTTGGVDVSIHGFSVILQALNGSLDDMTLTSKNLVVGKVPLRFTAELTDVPLKSGGTTGPVDATVKVDQAGVNASPLLRDASGKVALGRGTFSYDSSIDILGLALKYKLTAKPAIDSSGTRLDLTPTDAAITSSNSSVDVSSLLSYLKTNPVSVCVAKSLPKGVTVTGVDVAPDLLTLDLHSKGLPLSESGLTTTGSC</sequence>
<evidence type="ECO:0000313" key="2">
    <source>
        <dbReference type="EMBL" id="GAA4265071.1"/>
    </source>
</evidence>
<keyword evidence="1" id="KW-0472">Membrane</keyword>
<proteinExistence type="predicted"/>
<keyword evidence="3" id="KW-1185">Reference proteome</keyword>
<evidence type="ECO:0000313" key="3">
    <source>
        <dbReference type="Proteomes" id="UP001501594"/>
    </source>
</evidence>
<protein>
    <recommendedName>
        <fullName evidence="4">DUF2993 domain-containing protein</fullName>
    </recommendedName>
</protein>
<evidence type="ECO:0008006" key="4">
    <source>
        <dbReference type="Google" id="ProtNLM"/>
    </source>
</evidence>
<keyword evidence="1" id="KW-0812">Transmembrane</keyword>
<dbReference type="Pfam" id="PF11209">
    <property type="entry name" value="LmeA"/>
    <property type="match status" value="1"/>
</dbReference>
<dbReference type="EMBL" id="BAABAU010000001">
    <property type="protein sequence ID" value="GAA4265071.1"/>
    <property type="molecule type" value="Genomic_DNA"/>
</dbReference>
<dbReference type="Proteomes" id="UP001501594">
    <property type="component" value="Unassembled WGS sequence"/>
</dbReference>
<comment type="caution">
    <text evidence="2">The sequence shown here is derived from an EMBL/GenBank/DDBJ whole genome shotgun (WGS) entry which is preliminary data.</text>
</comment>
<dbReference type="InterPro" id="IPR021373">
    <property type="entry name" value="DUF2993"/>
</dbReference>